<dbReference type="Pfam" id="PF12937">
    <property type="entry name" value="F-box-like"/>
    <property type="match status" value="1"/>
</dbReference>
<feature type="region of interest" description="Disordered" evidence="3">
    <location>
        <begin position="321"/>
        <end position="340"/>
    </location>
</feature>
<sequence length="952" mass="107486">MSTVRNYAGLPDLDPAPDIYETPELTEDTSTHPTVTTFRSESPASSYHEDEDEASGIVRHRLDADEARTHFLPIGERDPPSSSRISSKRRSYRSSSRKRPKDGLEINGLINGIEISSDEEPESLERKLARLRKEVAEVKGEFAQRRAKKEDGASQEPQHEAENLDTLDQILESVDSPDTDGGAGAAGRLTKRLVATTKPVGTSVYSQDGPGSRPAQQNAATSTYTVTYAPTYQEEHTLSKVADFDSRLTLIEAALGLDAIPLPTQDRSPLKAVLPALDTLEKQLSTLSNSTDTSLDKVSRKVRQLTQDAEKLEQSRKAAKAVQEALSPSGEESPSLNDPAKDADVLEYAEQRSKINALYGTLSTIESLAPLLPSVLDRLRSLRSIHADAATASQTLAKLEMQQEDTKQELQGWCEGLKKVENAMKQGEQTVKGNTETVEGWVRELEERMRKLHSHFRLMSIISDSGTVPKTDSRLGSTIVHQTAWLRPAAYWWQSRLVSSKTVFLHFHFLNLLDGKIVDSPVTLGHIDKLPNEILHQIFRRVPRRILKRVRLCCRRWASVSIEHVFEQIYFASRSEPIRHFEHIVRDPHLAESVKHLVFDDTQLPKRLLQQEPHSSALAEHRMWSRSEQVAAHDAFRQRYRDQEQIRATSKDLTVLLRGLPQLLRLKKVSVIGGPSHLYWPPIPAGPHARDLAETEVAASYWSYHKEKKAYYEPWGSHRVQHLFQALFSAEVCLTELHIGNWQGHPRPLKMGLPLSSLVAPNAIDQARFTTNAQSVFSHLTELNLQIDLNPRVKGRDYSGKHLEPLFQILSSMTRLKRLTFGVTQRRIAFDMHDTQRLLSYTWPALVAMKLRCVRVDPDTLLNFFARHKDTLTTLFLHHVGFEPNTSHTWLDIAQRAGQLLHLDYAALDVYEWGEDSDISGWQINSTETDLLWKRPKVLAAKTMYVIDVGDG</sequence>
<dbReference type="InterPro" id="IPR028133">
    <property type="entry name" value="Dynamitin"/>
</dbReference>
<keyword evidence="6" id="KW-1185">Reference proteome</keyword>
<feature type="compositionally biased region" description="Basic and acidic residues" evidence="3">
    <location>
        <begin position="60"/>
        <end position="79"/>
    </location>
</feature>
<dbReference type="EMBL" id="JACCJB010000002">
    <property type="protein sequence ID" value="KAF6230021.1"/>
    <property type="molecule type" value="Genomic_DNA"/>
</dbReference>
<accession>A0A8H6FK30</accession>
<dbReference type="InterPro" id="IPR001810">
    <property type="entry name" value="F-box_dom"/>
</dbReference>
<dbReference type="PROSITE" id="PS50181">
    <property type="entry name" value="FBOX"/>
    <property type="match status" value="1"/>
</dbReference>
<dbReference type="GO" id="GO:0005737">
    <property type="term" value="C:cytoplasm"/>
    <property type="evidence" value="ECO:0007669"/>
    <property type="project" value="UniProtKB-SubCell"/>
</dbReference>
<reference evidence="5 6" key="1">
    <citation type="journal article" date="2020" name="Genomics">
        <title>Complete, high-quality genomes from long-read metagenomic sequencing of two wolf lichen thalli reveals enigmatic genome architecture.</title>
        <authorList>
            <person name="McKenzie S.K."/>
            <person name="Walston R.F."/>
            <person name="Allen J.L."/>
        </authorList>
    </citation>
    <scope>NUCLEOTIDE SEQUENCE [LARGE SCALE GENOMIC DNA]</scope>
    <source>
        <strain evidence="5">WasteWater1</strain>
    </source>
</reference>
<dbReference type="GO" id="GO:0007017">
    <property type="term" value="P:microtubule-based process"/>
    <property type="evidence" value="ECO:0007669"/>
    <property type="project" value="InterPro"/>
</dbReference>
<feature type="domain" description="F-box" evidence="4">
    <location>
        <begin position="524"/>
        <end position="569"/>
    </location>
</feature>
<protein>
    <recommendedName>
        <fullName evidence="4">F-box domain-containing protein</fullName>
    </recommendedName>
</protein>
<dbReference type="GO" id="GO:0005869">
    <property type="term" value="C:dynactin complex"/>
    <property type="evidence" value="ECO:0007669"/>
    <property type="project" value="InterPro"/>
</dbReference>
<feature type="compositionally biased region" description="Polar residues" evidence="3">
    <location>
        <begin position="31"/>
        <end position="45"/>
    </location>
</feature>
<comment type="subcellular location">
    <subcellularLocation>
        <location evidence="1">Cytoplasm</location>
    </subcellularLocation>
</comment>
<gene>
    <name evidence="5" type="ORF">HO133_004359</name>
</gene>
<evidence type="ECO:0000313" key="5">
    <source>
        <dbReference type="EMBL" id="KAF6230021.1"/>
    </source>
</evidence>
<dbReference type="CDD" id="cd09917">
    <property type="entry name" value="F-box_SF"/>
    <property type="match status" value="1"/>
</dbReference>
<dbReference type="AlphaFoldDB" id="A0A8H6FK30"/>
<dbReference type="Gene3D" id="1.20.1280.50">
    <property type="match status" value="1"/>
</dbReference>
<dbReference type="Proteomes" id="UP000593566">
    <property type="component" value="Unassembled WGS sequence"/>
</dbReference>
<dbReference type="Pfam" id="PF04912">
    <property type="entry name" value="Dynamitin"/>
    <property type="match status" value="1"/>
</dbReference>
<evidence type="ECO:0000313" key="6">
    <source>
        <dbReference type="Proteomes" id="UP000593566"/>
    </source>
</evidence>
<dbReference type="SMART" id="SM00256">
    <property type="entry name" value="FBOX"/>
    <property type="match status" value="1"/>
</dbReference>
<evidence type="ECO:0000256" key="3">
    <source>
        <dbReference type="SAM" id="MobiDB-lite"/>
    </source>
</evidence>
<name>A0A8H6FK30_9LECA</name>
<dbReference type="RefSeq" id="XP_037157278.1">
    <property type="nucleotide sequence ID" value="XM_037295277.1"/>
</dbReference>
<comment type="caution">
    <text evidence="5">The sequence shown here is derived from an EMBL/GenBank/DDBJ whole genome shotgun (WGS) entry which is preliminary data.</text>
</comment>
<dbReference type="InterPro" id="IPR036047">
    <property type="entry name" value="F-box-like_dom_sf"/>
</dbReference>
<dbReference type="SUPFAM" id="SSF81383">
    <property type="entry name" value="F-box domain"/>
    <property type="match status" value="1"/>
</dbReference>
<feature type="region of interest" description="Disordered" evidence="3">
    <location>
        <begin position="1"/>
        <end position="123"/>
    </location>
</feature>
<feature type="compositionally biased region" description="Basic and acidic residues" evidence="3">
    <location>
        <begin position="139"/>
        <end position="162"/>
    </location>
</feature>
<organism evidence="5 6">
    <name type="scientific">Letharia lupina</name>
    <dbReference type="NCBI Taxonomy" id="560253"/>
    <lineage>
        <taxon>Eukaryota</taxon>
        <taxon>Fungi</taxon>
        <taxon>Dikarya</taxon>
        <taxon>Ascomycota</taxon>
        <taxon>Pezizomycotina</taxon>
        <taxon>Lecanoromycetes</taxon>
        <taxon>OSLEUM clade</taxon>
        <taxon>Lecanoromycetidae</taxon>
        <taxon>Lecanorales</taxon>
        <taxon>Lecanorineae</taxon>
        <taxon>Parmeliaceae</taxon>
        <taxon>Letharia</taxon>
    </lineage>
</organism>
<feature type="compositionally biased region" description="Basic residues" evidence="3">
    <location>
        <begin position="86"/>
        <end position="100"/>
    </location>
</feature>
<evidence type="ECO:0000259" key="4">
    <source>
        <dbReference type="PROSITE" id="PS50181"/>
    </source>
</evidence>
<evidence type="ECO:0000256" key="1">
    <source>
        <dbReference type="ARBA" id="ARBA00004496"/>
    </source>
</evidence>
<dbReference type="PANTHER" id="PTHR15346">
    <property type="entry name" value="DYNACTIN SUBUNIT"/>
    <property type="match status" value="1"/>
</dbReference>
<proteinExistence type="predicted"/>
<dbReference type="GeneID" id="59332767"/>
<feature type="region of interest" description="Disordered" evidence="3">
    <location>
        <begin position="139"/>
        <end position="164"/>
    </location>
</feature>
<keyword evidence="2" id="KW-0963">Cytoplasm</keyword>
<evidence type="ECO:0000256" key="2">
    <source>
        <dbReference type="ARBA" id="ARBA00022490"/>
    </source>
</evidence>